<keyword evidence="1" id="KW-0723">Serine/threonine-protein kinase</keyword>
<dbReference type="InterPro" id="IPR003594">
    <property type="entry name" value="HATPase_dom"/>
</dbReference>
<dbReference type="PANTHER" id="PTHR35526:SF3">
    <property type="entry name" value="ANTI-SIGMA-F FACTOR RSBW"/>
    <property type="match status" value="1"/>
</dbReference>
<dbReference type="GO" id="GO:0004674">
    <property type="term" value="F:protein serine/threonine kinase activity"/>
    <property type="evidence" value="ECO:0007669"/>
    <property type="project" value="UniProtKB-KW"/>
</dbReference>
<proteinExistence type="predicted"/>
<keyword evidence="4" id="KW-1185">Reference proteome</keyword>
<feature type="domain" description="Histidine kinase/HSP90-like ATPase" evidence="2">
    <location>
        <begin position="19"/>
        <end position="119"/>
    </location>
</feature>
<dbReference type="EMBL" id="BIFH01000015">
    <property type="protein sequence ID" value="GCD94328.1"/>
    <property type="molecule type" value="Genomic_DNA"/>
</dbReference>
<dbReference type="Proteomes" id="UP000286931">
    <property type="component" value="Unassembled WGS sequence"/>
</dbReference>
<gene>
    <name evidence="3" type="ORF">EHYA_01988</name>
</gene>
<evidence type="ECO:0000256" key="1">
    <source>
        <dbReference type="ARBA" id="ARBA00022527"/>
    </source>
</evidence>
<reference evidence="3 4" key="1">
    <citation type="submission" date="2018-12" db="EMBL/GenBank/DDBJ databases">
        <title>Draft genome sequence of Embleya hyalina NBRC 13850T.</title>
        <authorList>
            <person name="Komaki H."/>
            <person name="Hosoyama A."/>
            <person name="Kimura A."/>
            <person name="Ichikawa N."/>
            <person name="Tamura T."/>
        </authorList>
    </citation>
    <scope>NUCLEOTIDE SEQUENCE [LARGE SCALE GENOMIC DNA]</scope>
    <source>
        <strain evidence="3 4">NBRC 13850</strain>
    </source>
</reference>
<dbReference type="Pfam" id="PF13581">
    <property type="entry name" value="HATPase_c_2"/>
    <property type="match status" value="1"/>
</dbReference>
<dbReference type="InterPro" id="IPR050267">
    <property type="entry name" value="Anti-sigma-factor_SerPK"/>
</dbReference>
<keyword evidence="1" id="KW-0418">Kinase</keyword>
<evidence type="ECO:0000313" key="3">
    <source>
        <dbReference type="EMBL" id="GCD94328.1"/>
    </source>
</evidence>
<keyword evidence="1" id="KW-0808">Transferase</keyword>
<protein>
    <recommendedName>
        <fullName evidence="2">Histidine kinase/HSP90-like ATPase domain-containing protein</fullName>
    </recommendedName>
</protein>
<dbReference type="AlphaFoldDB" id="A0A401YID6"/>
<dbReference type="InterPro" id="IPR036890">
    <property type="entry name" value="HATPase_C_sf"/>
</dbReference>
<evidence type="ECO:0000313" key="4">
    <source>
        <dbReference type="Proteomes" id="UP000286931"/>
    </source>
</evidence>
<dbReference type="PANTHER" id="PTHR35526">
    <property type="entry name" value="ANTI-SIGMA-F FACTOR RSBW-RELATED"/>
    <property type="match status" value="1"/>
</dbReference>
<evidence type="ECO:0000259" key="2">
    <source>
        <dbReference type="Pfam" id="PF13581"/>
    </source>
</evidence>
<accession>A0A401YID6</accession>
<dbReference type="Gene3D" id="3.30.565.10">
    <property type="entry name" value="Histidine kinase-like ATPase, C-terminal domain"/>
    <property type="match status" value="1"/>
</dbReference>
<dbReference type="CDD" id="cd16936">
    <property type="entry name" value="HATPase_RsbW-like"/>
    <property type="match status" value="1"/>
</dbReference>
<comment type="caution">
    <text evidence="3">The sequence shown here is derived from an EMBL/GenBank/DDBJ whole genome shotgun (WGS) entry which is preliminary data.</text>
</comment>
<dbReference type="SUPFAM" id="SSF55874">
    <property type="entry name" value="ATPase domain of HSP90 chaperone/DNA topoisomerase II/histidine kinase"/>
    <property type="match status" value="1"/>
</dbReference>
<sequence length="131" mass="13863">MSASALELPSVLRLSGLRPVRTAREHAAVRARAVGVNADDVAEVVGELATNAFVHGHPTSPVLVTTHLAGPLFWVTVLVRQAPVELPRPVVDPDAESGRGLLITHALTSAFRCERRQGGYQAFVAGFAVPP</sequence>
<organism evidence="3 4">
    <name type="scientific">Embleya hyalina</name>
    <dbReference type="NCBI Taxonomy" id="516124"/>
    <lineage>
        <taxon>Bacteria</taxon>
        <taxon>Bacillati</taxon>
        <taxon>Actinomycetota</taxon>
        <taxon>Actinomycetes</taxon>
        <taxon>Kitasatosporales</taxon>
        <taxon>Streptomycetaceae</taxon>
        <taxon>Embleya</taxon>
    </lineage>
</organism>
<name>A0A401YID6_9ACTN</name>
<dbReference type="RefSeq" id="WP_126636509.1">
    <property type="nucleotide sequence ID" value="NZ_BIFH01000015.1"/>
</dbReference>